<keyword evidence="2" id="KW-0547">Nucleotide-binding</keyword>
<dbReference type="PANTHER" id="PTHR30258:SF2">
    <property type="entry name" value="COMG OPERON PROTEIN 1"/>
    <property type="match status" value="1"/>
</dbReference>
<evidence type="ECO:0000256" key="2">
    <source>
        <dbReference type="ARBA" id="ARBA00022741"/>
    </source>
</evidence>
<dbReference type="GO" id="GO:0005524">
    <property type="term" value="F:ATP binding"/>
    <property type="evidence" value="ECO:0007669"/>
    <property type="project" value="UniProtKB-KW"/>
</dbReference>
<sequence length="358" mass="38888">MVLLPEEDAVEAPTVAPDAAGSEMPGVLPSFTDLYLPEDRPLDGYLFPGQLPIPPSMHGFVEAIGTAIERQGLAEFTDFALEVGGVKLRGCRMPTMAGDFLIFRRMPERIWTLRECGFSSRMRDEMLSERLRQGGLVVVSGLPGNGKSTSCAALLVGRLEAFGGICLTIEDPVEMPLQGRHGDGLCLQRNVRQQEDFALAVRDTMRGYPAKSDSIMLIGEVRDPRTAALALRASVDGRLVILTLHAGDLVQAVQRMLVLAGKELGVGEARNLMASSIRMVLHQRITTPGEGAQAEQAAEADISPPARPRLRYAALLDTDKAASTIRSKSAPLELLRDEIRLQQSAFRRQAPLALRKIG</sequence>
<comment type="caution">
    <text evidence="5">The sequence shown here is derived from an EMBL/GenBank/DDBJ whole genome shotgun (WGS) entry which is preliminary data.</text>
</comment>
<name>A0AAE3G5K1_9GAMM</name>
<dbReference type="SUPFAM" id="SSF52540">
    <property type="entry name" value="P-loop containing nucleoside triphosphate hydrolases"/>
    <property type="match status" value="1"/>
</dbReference>
<dbReference type="InterPro" id="IPR027417">
    <property type="entry name" value="P-loop_NTPase"/>
</dbReference>
<accession>A0AAE3G5K1</accession>
<keyword evidence="3" id="KW-0067">ATP-binding</keyword>
<protein>
    <submittedName>
        <fullName evidence="5">Twitching motility protein PilT</fullName>
    </submittedName>
</protein>
<comment type="similarity">
    <text evidence="1">Belongs to the GSP E family.</text>
</comment>
<dbReference type="PANTHER" id="PTHR30258">
    <property type="entry name" value="TYPE II SECRETION SYSTEM PROTEIN GSPE-RELATED"/>
    <property type="match status" value="1"/>
</dbReference>
<dbReference type="GO" id="GO:0016887">
    <property type="term" value="F:ATP hydrolysis activity"/>
    <property type="evidence" value="ECO:0007669"/>
    <property type="project" value="TreeGrafter"/>
</dbReference>
<gene>
    <name evidence="5" type="ORF">J2T57_001364</name>
</gene>
<dbReference type="InterPro" id="IPR001482">
    <property type="entry name" value="T2SS/T4SS_dom"/>
</dbReference>
<dbReference type="AlphaFoldDB" id="A0AAE3G5K1"/>
<organism evidence="5 6">
    <name type="scientific">Natronocella acetinitrilica</name>
    <dbReference type="NCBI Taxonomy" id="414046"/>
    <lineage>
        <taxon>Bacteria</taxon>
        <taxon>Pseudomonadati</taxon>
        <taxon>Pseudomonadota</taxon>
        <taxon>Gammaproteobacteria</taxon>
        <taxon>Chromatiales</taxon>
        <taxon>Ectothiorhodospiraceae</taxon>
        <taxon>Natronocella</taxon>
    </lineage>
</organism>
<dbReference type="RefSeq" id="WP_253476132.1">
    <property type="nucleotide sequence ID" value="NZ_JALJXV010000003.1"/>
</dbReference>
<dbReference type="GO" id="GO:0005886">
    <property type="term" value="C:plasma membrane"/>
    <property type="evidence" value="ECO:0007669"/>
    <property type="project" value="TreeGrafter"/>
</dbReference>
<dbReference type="Pfam" id="PF00437">
    <property type="entry name" value="T2SSE"/>
    <property type="match status" value="1"/>
</dbReference>
<evidence type="ECO:0000313" key="5">
    <source>
        <dbReference type="EMBL" id="MCP1674262.1"/>
    </source>
</evidence>
<dbReference type="Proteomes" id="UP001205843">
    <property type="component" value="Unassembled WGS sequence"/>
</dbReference>
<evidence type="ECO:0000313" key="6">
    <source>
        <dbReference type="Proteomes" id="UP001205843"/>
    </source>
</evidence>
<evidence type="ECO:0000256" key="3">
    <source>
        <dbReference type="ARBA" id="ARBA00022840"/>
    </source>
</evidence>
<evidence type="ECO:0000256" key="1">
    <source>
        <dbReference type="ARBA" id="ARBA00006611"/>
    </source>
</evidence>
<dbReference type="EMBL" id="JALJXV010000003">
    <property type="protein sequence ID" value="MCP1674262.1"/>
    <property type="molecule type" value="Genomic_DNA"/>
</dbReference>
<keyword evidence="6" id="KW-1185">Reference proteome</keyword>
<dbReference type="Gene3D" id="3.40.50.300">
    <property type="entry name" value="P-loop containing nucleotide triphosphate hydrolases"/>
    <property type="match status" value="1"/>
</dbReference>
<evidence type="ECO:0000259" key="4">
    <source>
        <dbReference type="Pfam" id="PF00437"/>
    </source>
</evidence>
<reference evidence="5" key="1">
    <citation type="submission" date="2022-03" db="EMBL/GenBank/DDBJ databases">
        <title>Genomic Encyclopedia of Type Strains, Phase III (KMG-III): the genomes of soil and plant-associated and newly described type strains.</title>
        <authorList>
            <person name="Whitman W."/>
        </authorList>
    </citation>
    <scope>NUCLEOTIDE SEQUENCE</scope>
    <source>
        <strain evidence="5">ANL 6-2</strain>
    </source>
</reference>
<proteinExistence type="inferred from homology"/>
<feature type="domain" description="Bacterial type II secretion system protein E" evidence="4">
    <location>
        <begin position="84"/>
        <end position="287"/>
    </location>
</feature>